<name>A0A3A4RW68_9STRE</name>
<protein>
    <submittedName>
        <fullName evidence="3">Transposase</fullName>
    </submittedName>
</protein>
<proteinExistence type="predicted"/>
<feature type="domain" description="Transposase IS66 central" evidence="1">
    <location>
        <begin position="132"/>
        <end position="262"/>
    </location>
</feature>
<dbReference type="PANTHER" id="PTHR33678">
    <property type="entry name" value="BLL1576 PROTEIN"/>
    <property type="match status" value="1"/>
</dbReference>
<dbReference type="InterPro" id="IPR052344">
    <property type="entry name" value="Transposase-related"/>
</dbReference>
<organism evidence="3 4">
    <name type="scientific">Streptococcus pseudopneumoniae</name>
    <dbReference type="NCBI Taxonomy" id="257758"/>
    <lineage>
        <taxon>Bacteria</taxon>
        <taxon>Bacillati</taxon>
        <taxon>Bacillota</taxon>
        <taxon>Bacilli</taxon>
        <taxon>Lactobacillales</taxon>
        <taxon>Streptococcaceae</taxon>
        <taxon>Streptococcus</taxon>
    </lineage>
</organism>
<reference evidence="4" key="1">
    <citation type="submission" date="2018-02" db="EMBL/GenBank/DDBJ databases">
        <authorList>
            <person name="Handem S."/>
        </authorList>
    </citation>
    <scope>NUCLEOTIDE SEQUENCE [LARGE SCALE GENOMIC DNA]</scope>
    <source>
        <strain evidence="4">Spain939</strain>
    </source>
</reference>
<dbReference type="AlphaFoldDB" id="A0A3A4RW68"/>
<evidence type="ECO:0000259" key="2">
    <source>
        <dbReference type="Pfam" id="PF13005"/>
    </source>
</evidence>
<dbReference type="EMBL" id="PTQV01000047">
    <property type="protein sequence ID" value="RJP80851.1"/>
    <property type="molecule type" value="Genomic_DNA"/>
</dbReference>
<feature type="domain" description="Transposase IS66 zinc-finger binding" evidence="2">
    <location>
        <begin position="66"/>
        <end position="110"/>
    </location>
</feature>
<dbReference type="PANTHER" id="PTHR33678:SF2">
    <property type="match status" value="1"/>
</dbReference>
<dbReference type="Pfam" id="PF13005">
    <property type="entry name" value="zf-IS66"/>
    <property type="match status" value="1"/>
</dbReference>
<comment type="caution">
    <text evidence="3">The sequence shown here is derived from an EMBL/GenBank/DDBJ whole genome shotgun (WGS) entry which is preliminary data.</text>
</comment>
<accession>A0A3A4RW68</accession>
<evidence type="ECO:0000313" key="4">
    <source>
        <dbReference type="Proteomes" id="UP000266144"/>
    </source>
</evidence>
<gene>
    <name evidence="3" type="ORF">C5O68_08265</name>
</gene>
<dbReference type="Proteomes" id="UP000266144">
    <property type="component" value="Unassembled WGS sequence"/>
</dbReference>
<evidence type="ECO:0000313" key="3">
    <source>
        <dbReference type="EMBL" id="RJP80851.1"/>
    </source>
</evidence>
<dbReference type="InterPro" id="IPR004291">
    <property type="entry name" value="Transposase_IS66_central"/>
</dbReference>
<dbReference type="InterPro" id="IPR024474">
    <property type="entry name" value="Znf_dom_IS66"/>
</dbReference>
<sequence length="265" mass="30734">MENPLRKVFAPLDKSAFLRKSLHLRKMEMFPVEREEITYKRKKAKGKRQALLAQFDSEEVHHRLEDCICPDCQGELKEIGASLQGQELVFIPAQLKRIDHIQHAYKCQACSEKNPSDKIVKAPIPKAPLAHSLGSASIIAHTIHQKFNLKVPNYRQEEDWVKMGLPITRKEIANWHIKASQYYLEPLYNLLREKLLEQALLHADETSYRVLESDSQLTYYWTFLSGKAEKQGITLYHHDQCRSGSVVQEFLGDYSGYVHCDMLRQ</sequence>
<evidence type="ECO:0000259" key="1">
    <source>
        <dbReference type="Pfam" id="PF03050"/>
    </source>
</evidence>
<dbReference type="Pfam" id="PF03050">
    <property type="entry name" value="DDE_Tnp_IS66"/>
    <property type="match status" value="1"/>
</dbReference>